<sequence length="106" mass="9866">MARVSLPILLSGTFILAGCELPWTAETQTVPSSPATQPVSAASPTPTQVSAPVVQAAPAPTESTLISGEERQGDGGGDSGGGNDGGSGGGSGGGGGTGGGGGGSWN</sequence>
<dbReference type="PROSITE" id="PS51257">
    <property type="entry name" value="PROKAR_LIPOPROTEIN"/>
    <property type="match status" value="1"/>
</dbReference>
<feature type="compositionally biased region" description="Gly residues" evidence="1">
    <location>
        <begin position="74"/>
        <end position="106"/>
    </location>
</feature>
<evidence type="ECO:0000313" key="3">
    <source>
        <dbReference type="EMBL" id="RLJ98474.1"/>
    </source>
</evidence>
<evidence type="ECO:0000256" key="2">
    <source>
        <dbReference type="SAM" id="SignalP"/>
    </source>
</evidence>
<feature type="compositionally biased region" description="Polar residues" evidence="1">
    <location>
        <begin position="28"/>
        <end position="45"/>
    </location>
</feature>
<reference evidence="3 4" key="1">
    <citation type="submission" date="2018-10" db="EMBL/GenBank/DDBJ databases">
        <title>Genomic Encyclopedia of Archaeal and Bacterial Type Strains, Phase II (KMG-II): from individual species to whole genera.</title>
        <authorList>
            <person name="Goeker M."/>
        </authorList>
    </citation>
    <scope>NUCLEOTIDE SEQUENCE [LARGE SCALE GENOMIC DNA]</scope>
    <source>
        <strain evidence="3 4">DSM 29317</strain>
    </source>
</reference>
<evidence type="ECO:0000313" key="4">
    <source>
        <dbReference type="Proteomes" id="UP000271700"/>
    </source>
</evidence>
<feature type="compositionally biased region" description="Low complexity" evidence="1">
    <location>
        <begin position="46"/>
        <end position="61"/>
    </location>
</feature>
<feature type="signal peptide" evidence="2">
    <location>
        <begin position="1"/>
        <end position="17"/>
    </location>
</feature>
<keyword evidence="2" id="KW-0732">Signal</keyword>
<dbReference type="EMBL" id="RCCT01000009">
    <property type="protein sequence ID" value="RLJ98474.1"/>
    <property type="molecule type" value="Genomic_DNA"/>
</dbReference>
<comment type="caution">
    <text evidence="3">The sequence shown here is derived from an EMBL/GenBank/DDBJ whole genome shotgun (WGS) entry which is preliminary data.</text>
</comment>
<organism evidence="3 4">
    <name type="scientific">Ruegeria conchae</name>
    <dbReference type="NCBI Taxonomy" id="981384"/>
    <lineage>
        <taxon>Bacteria</taxon>
        <taxon>Pseudomonadati</taxon>
        <taxon>Pseudomonadota</taxon>
        <taxon>Alphaproteobacteria</taxon>
        <taxon>Rhodobacterales</taxon>
        <taxon>Roseobacteraceae</taxon>
        <taxon>Ruegeria</taxon>
    </lineage>
</organism>
<dbReference type="RefSeq" id="WP_010443386.1">
    <property type="nucleotide sequence ID" value="NZ_AEYW01000024.1"/>
</dbReference>
<dbReference type="AlphaFoldDB" id="A0A497YW26"/>
<accession>A0A497YW26</accession>
<evidence type="ECO:0000256" key="1">
    <source>
        <dbReference type="SAM" id="MobiDB-lite"/>
    </source>
</evidence>
<keyword evidence="4" id="KW-1185">Reference proteome</keyword>
<dbReference type="STRING" id="981384.GCA_000192475_00288"/>
<gene>
    <name evidence="3" type="ORF">CLV75_4174</name>
</gene>
<feature type="region of interest" description="Disordered" evidence="1">
    <location>
        <begin position="28"/>
        <end position="106"/>
    </location>
</feature>
<name>A0A497YW26_9RHOB</name>
<dbReference type="Proteomes" id="UP000271700">
    <property type="component" value="Unassembled WGS sequence"/>
</dbReference>
<feature type="chain" id="PRO_5019733095" evidence="2">
    <location>
        <begin position="18"/>
        <end position="106"/>
    </location>
</feature>
<protein>
    <submittedName>
        <fullName evidence="3">Uncharacterized protein</fullName>
    </submittedName>
</protein>
<proteinExistence type="predicted"/>